<evidence type="ECO:0000313" key="2">
    <source>
        <dbReference type="EMBL" id="RKU40483.1"/>
    </source>
</evidence>
<keyword evidence="3" id="KW-1185">Reference proteome</keyword>
<organism evidence="2 3">
    <name type="scientific">Coniochaeta pulveracea</name>
    <dbReference type="NCBI Taxonomy" id="177199"/>
    <lineage>
        <taxon>Eukaryota</taxon>
        <taxon>Fungi</taxon>
        <taxon>Dikarya</taxon>
        <taxon>Ascomycota</taxon>
        <taxon>Pezizomycotina</taxon>
        <taxon>Sordariomycetes</taxon>
        <taxon>Sordariomycetidae</taxon>
        <taxon>Coniochaetales</taxon>
        <taxon>Coniochaetaceae</taxon>
        <taxon>Coniochaeta</taxon>
    </lineage>
</organism>
<reference evidence="2 3" key="1">
    <citation type="submission" date="2018-08" db="EMBL/GenBank/DDBJ databases">
        <title>Draft genome of the lignicolous fungus Coniochaeta pulveracea.</title>
        <authorList>
            <person name="Borstlap C.J."/>
            <person name="De Witt R.N."/>
            <person name="Botha A."/>
            <person name="Volschenk H."/>
        </authorList>
    </citation>
    <scope>NUCLEOTIDE SEQUENCE [LARGE SCALE GENOMIC DNA]</scope>
    <source>
        <strain evidence="2 3">CAB683</strain>
    </source>
</reference>
<feature type="region of interest" description="Disordered" evidence="1">
    <location>
        <begin position="62"/>
        <end position="93"/>
    </location>
</feature>
<evidence type="ECO:0000313" key="3">
    <source>
        <dbReference type="Proteomes" id="UP000275385"/>
    </source>
</evidence>
<protein>
    <submittedName>
        <fullName evidence="2">Uncharacterized protein</fullName>
    </submittedName>
</protein>
<dbReference type="AlphaFoldDB" id="A0A420XXU8"/>
<evidence type="ECO:0000256" key="1">
    <source>
        <dbReference type="SAM" id="MobiDB-lite"/>
    </source>
</evidence>
<feature type="compositionally biased region" description="Basic and acidic residues" evidence="1">
    <location>
        <begin position="62"/>
        <end position="71"/>
    </location>
</feature>
<dbReference type="EMBL" id="QVQW01000101">
    <property type="protein sequence ID" value="RKU40483.1"/>
    <property type="molecule type" value="Genomic_DNA"/>
</dbReference>
<name>A0A420XXU8_9PEZI</name>
<gene>
    <name evidence="2" type="ORF">DL546_000553</name>
</gene>
<accession>A0A420XXU8</accession>
<comment type="caution">
    <text evidence="2">The sequence shown here is derived from an EMBL/GenBank/DDBJ whole genome shotgun (WGS) entry which is preliminary data.</text>
</comment>
<dbReference type="Proteomes" id="UP000275385">
    <property type="component" value="Unassembled WGS sequence"/>
</dbReference>
<sequence length="163" mass="18488">MYYTQVGIMQSQGELFADMLALTSLTLGIRSNNVQPSWILNVKTQEESACRGTLRLPEKQSCEGGRIRTDNAGETAQGWDKSRHSSRANGRQRSSWLVRQEEVCGLQYNAVPPTAEHALILSRAISQKARQWLREDYDPLPPEILHRGLQRDEEYCPSNVTGW</sequence>
<proteinExistence type="predicted"/>